<proteinExistence type="predicted"/>
<sequence length="97" mass="10469">MVRAVEEGSSARDAAARFEVSASAVIKLASAAARMPHKQAGHYESNRSNPSRQNAVVKGEFSNRGAFVKPCSIYYARVTVLYAVGIGRRNIWSAPEA</sequence>
<dbReference type="EMBL" id="JBFNXR010000019">
    <property type="protein sequence ID" value="MEW9854468.1"/>
    <property type="molecule type" value="Genomic_DNA"/>
</dbReference>
<gene>
    <name evidence="1" type="ORF">ABUH87_04635</name>
</gene>
<evidence type="ECO:0000313" key="2">
    <source>
        <dbReference type="Proteomes" id="UP001556118"/>
    </source>
</evidence>
<accession>A0ABV3R8Q0</accession>
<reference evidence="1 2" key="1">
    <citation type="submission" date="2024-06" db="EMBL/GenBank/DDBJ databases">
        <title>Novosphingobium rhizovicinus M1R2S20.</title>
        <authorList>
            <person name="Sun J.-Q."/>
        </authorList>
    </citation>
    <scope>NUCLEOTIDE SEQUENCE [LARGE SCALE GENOMIC DNA]</scope>
    <source>
        <strain evidence="1 2">M1R2S20</strain>
    </source>
</reference>
<dbReference type="RefSeq" id="WP_367770273.1">
    <property type="nucleotide sequence ID" value="NZ_JBFNXR010000019.1"/>
</dbReference>
<dbReference type="Proteomes" id="UP001556118">
    <property type="component" value="Unassembled WGS sequence"/>
</dbReference>
<organism evidence="1 2">
    <name type="scientific">Novosphingobium rhizovicinum</name>
    <dbReference type="NCBI Taxonomy" id="3228928"/>
    <lineage>
        <taxon>Bacteria</taxon>
        <taxon>Pseudomonadati</taxon>
        <taxon>Pseudomonadota</taxon>
        <taxon>Alphaproteobacteria</taxon>
        <taxon>Sphingomonadales</taxon>
        <taxon>Sphingomonadaceae</taxon>
        <taxon>Novosphingobium</taxon>
    </lineage>
</organism>
<protein>
    <recommendedName>
        <fullName evidence="3">Transposase</fullName>
    </recommendedName>
</protein>
<comment type="caution">
    <text evidence="1">The sequence shown here is derived from an EMBL/GenBank/DDBJ whole genome shotgun (WGS) entry which is preliminary data.</text>
</comment>
<evidence type="ECO:0000313" key="1">
    <source>
        <dbReference type="EMBL" id="MEW9854468.1"/>
    </source>
</evidence>
<keyword evidence="2" id="KW-1185">Reference proteome</keyword>
<evidence type="ECO:0008006" key="3">
    <source>
        <dbReference type="Google" id="ProtNLM"/>
    </source>
</evidence>
<name>A0ABV3R8Q0_9SPHN</name>